<dbReference type="EMBL" id="JBHSCN010000003">
    <property type="protein sequence ID" value="MFC4242631.1"/>
    <property type="molecule type" value="Genomic_DNA"/>
</dbReference>
<evidence type="ECO:0000313" key="3">
    <source>
        <dbReference type="Proteomes" id="UP001595900"/>
    </source>
</evidence>
<keyword evidence="2" id="KW-0808">Transferase</keyword>
<evidence type="ECO:0000259" key="1">
    <source>
        <dbReference type="Pfam" id="PF00485"/>
    </source>
</evidence>
<sequence>MSTHIAQIAAGVAASVPDSRRALIGIDGADGSGKTTFATALVDELAPRPVIVIHADDFLNPSAVRHARGRQSPDGFWLDSYNYDALIEHTLAPLGSRGDGWYRPASFDPDADAVISPEMRLAPERSLVLVEGMFLHRDELAGRWDFSIFLDVPFAETARRMAVRDGSHTDPGHESMRRYVEGQRIYFRTARPWERASIVVDNARAWSPRIIPAAAASAASAVK</sequence>
<protein>
    <submittedName>
        <fullName evidence="2">Uridine kinase</fullName>
    </submittedName>
</protein>
<dbReference type="RefSeq" id="WP_390227500.1">
    <property type="nucleotide sequence ID" value="NZ_JBHSCN010000003.1"/>
</dbReference>
<feature type="domain" description="Phosphoribulokinase/uridine kinase" evidence="1">
    <location>
        <begin position="23"/>
        <end position="153"/>
    </location>
</feature>
<dbReference type="InterPro" id="IPR027417">
    <property type="entry name" value="P-loop_NTPase"/>
</dbReference>
<dbReference type="GO" id="GO:0016301">
    <property type="term" value="F:kinase activity"/>
    <property type="evidence" value="ECO:0007669"/>
    <property type="project" value="UniProtKB-KW"/>
</dbReference>
<keyword evidence="3" id="KW-1185">Reference proteome</keyword>
<comment type="caution">
    <text evidence="2">The sequence shown here is derived from an EMBL/GenBank/DDBJ whole genome shotgun (WGS) entry which is preliminary data.</text>
</comment>
<dbReference type="InterPro" id="IPR006083">
    <property type="entry name" value="PRK/URK"/>
</dbReference>
<dbReference type="Gene3D" id="3.40.50.300">
    <property type="entry name" value="P-loop containing nucleotide triphosphate hydrolases"/>
    <property type="match status" value="1"/>
</dbReference>
<dbReference type="Proteomes" id="UP001595900">
    <property type="component" value="Unassembled WGS sequence"/>
</dbReference>
<proteinExistence type="predicted"/>
<evidence type="ECO:0000313" key="2">
    <source>
        <dbReference type="EMBL" id="MFC4242631.1"/>
    </source>
</evidence>
<accession>A0ABV8Q574</accession>
<dbReference type="SUPFAM" id="SSF52540">
    <property type="entry name" value="P-loop containing nucleoside triphosphate hydrolases"/>
    <property type="match status" value="1"/>
</dbReference>
<dbReference type="Pfam" id="PF00485">
    <property type="entry name" value="PRK"/>
    <property type="match status" value="1"/>
</dbReference>
<gene>
    <name evidence="2" type="ORF">ACFOYW_04535</name>
</gene>
<organism evidence="2 3">
    <name type="scientific">Gryllotalpicola reticulitermitis</name>
    <dbReference type="NCBI Taxonomy" id="1184153"/>
    <lineage>
        <taxon>Bacteria</taxon>
        <taxon>Bacillati</taxon>
        <taxon>Actinomycetota</taxon>
        <taxon>Actinomycetes</taxon>
        <taxon>Micrococcales</taxon>
        <taxon>Microbacteriaceae</taxon>
        <taxon>Gryllotalpicola</taxon>
    </lineage>
</organism>
<keyword evidence="2" id="KW-0418">Kinase</keyword>
<reference evidence="3" key="1">
    <citation type="journal article" date="2019" name="Int. J. Syst. Evol. Microbiol.">
        <title>The Global Catalogue of Microorganisms (GCM) 10K type strain sequencing project: providing services to taxonomists for standard genome sequencing and annotation.</title>
        <authorList>
            <consortium name="The Broad Institute Genomics Platform"/>
            <consortium name="The Broad Institute Genome Sequencing Center for Infectious Disease"/>
            <person name="Wu L."/>
            <person name="Ma J."/>
        </authorList>
    </citation>
    <scope>NUCLEOTIDE SEQUENCE [LARGE SCALE GENOMIC DNA]</scope>
    <source>
        <strain evidence="3">CGMCC 1.10363</strain>
    </source>
</reference>
<name>A0ABV8Q574_9MICO</name>